<keyword evidence="1" id="KW-0812">Transmembrane</keyword>
<feature type="transmembrane region" description="Helical" evidence="1">
    <location>
        <begin position="128"/>
        <end position="147"/>
    </location>
</feature>
<dbReference type="AlphaFoldDB" id="K6ZEP4"/>
<dbReference type="STRING" id="1121922.GCA_000428905_02298"/>
<dbReference type="InterPro" id="IPR047928">
    <property type="entry name" value="Perm_prefix_1"/>
</dbReference>
<keyword evidence="1" id="KW-1133">Transmembrane helix</keyword>
<dbReference type="EMBL" id="BAEQ01000013">
    <property type="protein sequence ID" value="GAC27398.1"/>
    <property type="molecule type" value="Genomic_DNA"/>
</dbReference>
<accession>K6ZEP4</accession>
<gene>
    <name evidence="2" type="ORF">GPAL_0518</name>
</gene>
<reference evidence="3" key="1">
    <citation type="journal article" date="2014" name="Environ. Microbiol.">
        <title>Comparative genomics of the marine bacterial genus Glaciecola reveals the high degree of genomic diversity and genomic characteristic for cold adaptation.</title>
        <authorList>
            <person name="Qin Q.L."/>
            <person name="Xie B.B."/>
            <person name="Yu Y."/>
            <person name="Shu Y.L."/>
            <person name="Rong J.C."/>
            <person name="Zhang Y.J."/>
            <person name="Zhao D.L."/>
            <person name="Chen X.L."/>
            <person name="Zhang X.Y."/>
            <person name="Chen B."/>
            <person name="Zhou B.C."/>
            <person name="Zhang Y.Z."/>
        </authorList>
    </citation>
    <scope>NUCLEOTIDE SEQUENCE [LARGE SCALE GENOMIC DNA]</scope>
    <source>
        <strain evidence="3">ACAM 615</strain>
    </source>
</reference>
<keyword evidence="1" id="KW-0472">Membrane</keyword>
<dbReference type="OrthoDB" id="6402466at2"/>
<dbReference type="RefSeq" id="WP_006008962.1">
    <property type="nucleotide sequence ID" value="NZ_AUAV01000012.1"/>
</dbReference>
<keyword evidence="3" id="KW-1185">Reference proteome</keyword>
<comment type="caution">
    <text evidence="2">The sequence shown here is derived from an EMBL/GenBank/DDBJ whole genome shotgun (WGS) entry which is preliminary data.</text>
</comment>
<evidence type="ECO:0000313" key="2">
    <source>
        <dbReference type="EMBL" id="GAC27398.1"/>
    </source>
</evidence>
<protein>
    <submittedName>
        <fullName evidence="2">Uncharacterized protein</fullName>
    </submittedName>
</protein>
<sequence>MFNLDLAVHQWCAEVLSAYSIKNRKIDELKDHLYCLIENHTKRGLSEKDAFDNAIKEIGDQDVLKGQFDQDLTWINKICTFEYGSIADGAQQGAQVMKLHKKTQLTQAILWAAALLASSLVLKGSDQAYTVTMLILFPLAVVSILSIRQQFTKQRKSLNN</sequence>
<proteinExistence type="predicted"/>
<name>K6ZEP4_9ALTE</name>
<evidence type="ECO:0000256" key="1">
    <source>
        <dbReference type="SAM" id="Phobius"/>
    </source>
</evidence>
<evidence type="ECO:0000313" key="3">
    <source>
        <dbReference type="Proteomes" id="UP000006251"/>
    </source>
</evidence>
<dbReference type="NCBIfam" id="NF038403">
    <property type="entry name" value="perm_prefix_1"/>
    <property type="match status" value="1"/>
</dbReference>
<organism evidence="2 3">
    <name type="scientific">Brumicola pallidula DSM 14239 = ACAM 615</name>
    <dbReference type="NCBI Taxonomy" id="1121922"/>
    <lineage>
        <taxon>Bacteria</taxon>
        <taxon>Pseudomonadati</taxon>
        <taxon>Pseudomonadota</taxon>
        <taxon>Gammaproteobacteria</taxon>
        <taxon>Alteromonadales</taxon>
        <taxon>Alteromonadaceae</taxon>
        <taxon>Brumicola</taxon>
    </lineage>
</organism>
<dbReference type="Proteomes" id="UP000006251">
    <property type="component" value="Unassembled WGS sequence"/>
</dbReference>